<dbReference type="InterPro" id="IPR000847">
    <property type="entry name" value="LysR_HTH_N"/>
</dbReference>
<keyword evidence="4" id="KW-0804">Transcription</keyword>
<organism evidence="6 7">
    <name type="scientific">Agaricicola taiwanensis</name>
    <dbReference type="NCBI Taxonomy" id="591372"/>
    <lineage>
        <taxon>Bacteria</taxon>
        <taxon>Pseudomonadati</taxon>
        <taxon>Pseudomonadota</taxon>
        <taxon>Alphaproteobacteria</taxon>
        <taxon>Rhodobacterales</taxon>
        <taxon>Paracoccaceae</taxon>
        <taxon>Agaricicola</taxon>
    </lineage>
</organism>
<dbReference type="SUPFAM" id="SSF46785">
    <property type="entry name" value="Winged helix' DNA-binding domain"/>
    <property type="match status" value="1"/>
</dbReference>
<keyword evidence="3" id="KW-0238">DNA-binding</keyword>
<evidence type="ECO:0000313" key="6">
    <source>
        <dbReference type="EMBL" id="GGE53929.1"/>
    </source>
</evidence>
<feature type="domain" description="HTH lysR-type" evidence="5">
    <location>
        <begin position="4"/>
        <end position="61"/>
    </location>
</feature>
<keyword evidence="2" id="KW-0805">Transcription regulation</keyword>
<name>A0A8J2YN52_9RHOB</name>
<dbReference type="SUPFAM" id="SSF53850">
    <property type="entry name" value="Periplasmic binding protein-like II"/>
    <property type="match status" value="1"/>
</dbReference>
<comment type="similarity">
    <text evidence="1">Belongs to the LysR transcriptional regulatory family.</text>
</comment>
<dbReference type="Gene3D" id="1.10.10.10">
    <property type="entry name" value="Winged helix-like DNA-binding domain superfamily/Winged helix DNA-binding domain"/>
    <property type="match status" value="1"/>
</dbReference>
<evidence type="ECO:0000256" key="4">
    <source>
        <dbReference type="ARBA" id="ARBA00023163"/>
    </source>
</evidence>
<dbReference type="GO" id="GO:0003700">
    <property type="term" value="F:DNA-binding transcription factor activity"/>
    <property type="evidence" value="ECO:0007669"/>
    <property type="project" value="InterPro"/>
</dbReference>
<proteinExistence type="inferred from homology"/>
<evidence type="ECO:0000256" key="2">
    <source>
        <dbReference type="ARBA" id="ARBA00023015"/>
    </source>
</evidence>
<evidence type="ECO:0000259" key="5">
    <source>
        <dbReference type="PROSITE" id="PS50931"/>
    </source>
</evidence>
<dbReference type="PROSITE" id="PS50931">
    <property type="entry name" value="HTH_LYSR"/>
    <property type="match status" value="1"/>
</dbReference>
<reference evidence="6" key="2">
    <citation type="submission" date="2020-09" db="EMBL/GenBank/DDBJ databases">
        <authorList>
            <person name="Sun Q."/>
            <person name="Sedlacek I."/>
        </authorList>
    </citation>
    <scope>NUCLEOTIDE SEQUENCE</scope>
    <source>
        <strain evidence="6">CCM 7684</strain>
    </source>
</reference>
<evidence type="ECO:0000256" key="3">
    <source>
        <dbReference type="ARBA" id="ARBA00023125"/>
    </source>
</evidence>
<dbReference type="EMBL" id="BMCP01000007">
    <property type="protein sequence ID" value="GGE53929.1"/>
    <property type="molecule type" value="Genomic_DNA"/>
</dbReference>
<gene>
    <name evidence="6" type="ORF">GCM10007276_33790</name>
</gene>
<dbReference type="InterPro" id="IPR036388">
    <property type="entry name" value="WH-like_DNA-bd_sf"/>
</dbReference>
<keyword evidence="7" id="KW-1185">Reference proteome</keyword>
<dbReference type="AlphaFoldDB" id="A0A8J2YN52"/>
<reference evidence="6" key="1">
    <citation type="journal article" date="2014" name="Int. J. Syst. Evol. Microbiol.">
        <title>Complete genome sequence of Corynebacterium casei LMG S-19264T (=DSM 44701T), isolated from a smear-ripened cheese.</title>
        <authorList>
            <consortium name="US DOE Joint Genome Institute (JGI-PGF)"/>
            <person name="Walter F."/>
            <person name="Albersmeier A."/>
            <person name="Kalinowski J."/>
            <person name="Ruckert C."/>
        </authorList>
    </citation>
    <scope>NUCLEOTIDE SEQUENCE</scope>
    <source>
        <strain evidence="6">CCM 7684</strain>
    </source>
</reference>
<dbReference type="Proteomes" id="UP000602745">
    <property type="component" value="Unassembled WGS sequence"/>
</dbReference>
<comment type="caution">
    <text evidence="6">The sequence shown here is derived from an EMBL/GenBank/DDBJ whole genome shotgun (WGS) entry which is preliminary data.</text>
</comment>
<dbReference type="GO" id="GO:0003677">
    <property type="term" value="F:DNA binding"/>
    <property type="evidence" value="ECO:0007669"/>
    <property type="project" value="UniProtKB-KW"/>
</dbReference>
<protein>
    <submittedName>
        <fullName evidence="6">LysR family transcriptional regulator</fullName>
    </submittedName>
</protein>
<accession>A0A8J2YN52</accession>
<evidence type="ECO:0000313" key="7">
    <source>
        <dbReference type="Proteomes" id="UP000602745"/>
    </source>
</evidence>
<dbReference type="InterPro" id="IPR005119">
    <property type="entry name" value="LysR_subst-bd"/>
</dbReference>
<dbReference type="PANTHER" id="PTHR30346:SF28">
    <property type="entry name" value="HTH-TYPE TRANSCRIPTIONAL REGULATOR CYNR"/>
    <property type="match status" value="1"/>
</dbReference>
<dbReference type="PANTHER" id="PTHR30346">
    <property type="entry name" value="TRANSCRIPTIONAL DUAL REGULATOR HCAR-RELATED"/>
    <property type="match status" value="1"/>
</dbReference>
<dbReference type="Gene3D" id="3.40.190.10">
    <property type="entry name" value="Periplasmic binding protein-like II"/>
    <property type="match status" value="2"/>
</dbReference>
<dbReference type="GO" id="GO:0032993">
    <property type="term" value="C:protein-DNA complex"/>
    <property type="evidence" value="ECO:0007669"/>
    <property type="project" value="TreeGrafter"/>
</dbReference>
<dbReference type="Pfam" id="PF00126">
    <property type="entry name" value="HTH_1"/>
    <property type="match status" value="1"/>
</dbReference>
<sequence>MSFMESRFLESLIAVVDYGSISGAARHQNLTPGAVAQRIQALEEEIGAKLIERSGRRAHATEAGVQVIKNARPILQAIRELPTLITNKSISGTIRIGAIGTAMTGLLPPILKELSVSCPDLDIYIELGESKSLYRQLMARELDCGFFVQPDFKLPKACERFILRQEPLVVLAPATLDERDPHAVLARQPFIRYDRNSWGGRLADAYLQRHEIAPHERFELDALDAIAVLVDRGLGVSLVPDWQQPWPAGIKVKKLPLPDVSVTRQIGLFWMRSSPWESVIQMMIASGRGG</sequence>
<evidence type="ECO:0000256" key="1">
    <source>
        <dbReference type="ARBA" id="ARBA00009437"/>
    </source>
</evidence>
<dbReference type="CDD" id="cd08427">
    <property type="entry name" value="PBP2_LTTR_like_2"/>
    <property type="match status" value="1"/>
</dbReference>
<dbReference type="Pfam" id="PF03466">
    <property type="entry name" value="LysR_substrate"/>
    <property type="match status" value="1"/>
</dbReference>
<dbReference type="InterPro" id="IPR036390">
    <property type="entry name" value="WH_DNA-bd_sf"/>
</dbReference>